<accession>A0ABN6Z100</accession>
<protein>
    <submittedName>
        <fullName evidence="1">DUF4943 domain-containing protein</fullName>
    </submittedName>
</protein>
<evidence type="ECO:0000313" key="1">
    <source>
        <dbReference type="EMBL" id="BEG98262.1"/>
    </source>
</evidence>
<dbReference type="EMBL" id="AP028055">
    <property type="protein sequence ID" value="BEG98262.1"/>
    <property type="molecule type" value="Genomic_DNA"/>
</dbReference>
<proteinExistence type="predicted"/>
<dbReference type="InterPro" id="IPR032546">
    <property type="entry name" value="DUF4943"/>
</dbReference>
<dbReference type="Pfam" id="PF16301">
    <property type="entry name" value="DUF4943"/>
    <property type="match status" value="1"/>
</dbReference>
<dbReference type="PROSITE" id="PS51257">
    <property type="entry name" value="PROKAR_LIPOPROTEIN"/>
    <property type="match status" value="1"/>
</dbReference>
<organism evidence="1 2">
    <name type="scientific">Bacteroides sedimenti</name>
    <dbReference type="NCBI Taxonomy" id="2136147"/>
    <lineage>
        <taxon>Bacteria</taxon>
        <taxon>Pseudomonadati</taxon>
        <taxon>Bacteroidota</taxon>
        <taxon>Bacteroidia</taxon>
        <taxon>Bacteroidales</taxon>
        <taxon>Bacteroidaceae</taxon>
        <taxon>Bacteroides</taxon>
    </lineage>
</organism>
<dbReference type="Proteomes" id="UP001496674">
    <property type="component" value="Chromosome"/>
</dbReference>
<dbReference type="RefSeq" id="WP_353333051.1">
    <property type="nucleotide sequence ID" value="NZ_AP028055.1"/>
</dbReference>
<evidence type="ECO:0000313" key="2">
    <source>
        <dbReference type="Proteomes" id="UP001496674"/>
    </source>
</evidence>
<gene>
    <name evidence="1" type="ORF">BSYN_05270</name>
</gene>
<reference evidence="1 2" key="1">
    <citation type="submission" date="2023-04" db="EMBL/GenBank/DDBJ databases">
        <title>Draft genome sequence of acteroides sedimenti strain YN3PY1.</title>
        <authorList>
            <person name="Yoshida N."/>
        </authorList>
    </citation>
    <scope>NUCLEOTIDE SEQUENCE [LARGE SCALE GENOMIC DNA]</scope>
    <source>
        <strain evidence="1 2">YN3PY1</strain>
    </source>
</reference>
<keyword evidence="2" id="KW-1185">Reference proteome</keyword>
<name>A0ABN6Z100_9BACE</name>
<sequence length="174" mass="20069">MKNVIRILLVGFFLFTGCKGDEVNFDNPDPETFVKQIKSGNYNTRSPFGFVEVPVFAKKDIPELITHVKDMSHVASFPVNVGAVYGPYANYRLGECVLWTIESARVGRYASFGCKLIHKNVNKHLQYAFLTDREVKKVADLYIKWWERVMSRPDYAQTDPFQENPLEGSEYCWN</sequence>